<sequence length="97" mass="11029">SPSIYGDVTRVHQEAMGCGCPVVCWDTDPFQESHPYKYAKAFDTADMGQKIMDTYSDVLDDREGVARQCRSLAERYFDINFEAQQIVSILRDVVAEQ</sequence>
<comment type="caution">
    <text evidence="1">The sequence shown here is derived from an EMBL/GenBank/DDBJ whole genome shotgun (WGS) entry which is preliminary data.</text>
</comment>
<name>X1HJ41_9ZZZZ</name>
<feature type="non-terminal residue" evidence="1">
    <location>
        <position position="1"/>
    </location>
</feature>
<proteinExistence type="predicted"/>
<reference evidence="1" key="1">
    <citation type="journal article" date="2014" name="Front. Microbiol.">
        <title>High frequency of phylogenetically diverse reductive dehalogenase-homologous genes in deep subseafloor sedimentary metagenomes.</title>
        <authorList>
            <person name="Kawai M."/>
            <person name="Futagami T."/>
            <person name="Toyoda A."/>
            <person name="Takaki Y."/>
            <person name="Nishi S."/>
            <person name="Hori S."/>
            <person name="Arai W."/>
            <person name="Tsubouchi T."/>
            <person name="Morono Y."/>
            <person name="Uchiyama I."/>
            <person name="Ito T."/>
            <person name="Fujiyama A."/>
            <person name="Inagaki F."/>
            <person name="Takami H."/>
        </authorList>
    </citation>
    <scope>NUCLEOTIDE SEQUENCE</scope>
    <source>
        <strain evidence="1">Expedition CK06-06</strain>
    </source>
</reference>
<evidence type="ECO:0000313" key="1">
    <source>
        <dbReference type="EMBL" id="GAH69477.1"/>
    </source>
</evidence>
<dbReference type="AlphaFoldDB" id="X1HJ41"/>
<dbReference type="EMBL" id="BARU01028340">
    <property type="protein sequence ID" value="GAH69477.1"/>
    <property type="molecule type" value="Genomic_DNA"/>
</dbReference>
<dbReference type="Gene3D" id="3.40.50.2000">
    <property type="entry name" value="Glycogen Phosphorylase B"/>
    <property type="match status" value="1"/>
</dbReference>
<accession>X1HJ41</accession>
<evidence type="ECO:0008006" key="2">
    <source>
        <dbReference type="Google" id="ProtNLM"/>
    </source>
</evidence>
<dbReference type="SUPFAM" id="SSF53756">
    <property type="entry name" value="UDP-Glycosyltransferase/glycogen phosphorylase"/>
    <property type="match status" value="1"/>
</dbReference>
<gene>
    <name evidence="1" type="ORF">S03H2_45245</name>
</gene>
<protein>
    <recommendedName>
        <fullName evidence="2">Glycosyl transferase family 1 domain-containing protein</fullName>
    </recommendedName>
</protein>
<organism evidence="1">
    <name type="scientific">marine sediment metagenome</name>
    <dbReference type="NCBI Taxonomy" id="412755"/>
    <lineage>
        <taxon>unclassified sequences</taxon>
        <taxon>metagenomes</taxon>
        <taxon>ecological metagenomes</taxon>
    </lineage>
</organism>